<dbReference type="HOGENOM" id="CLU_004253_9_3_1"/>
<sequence>MFQNDMKEAKTKQVSIKDIKPEIFKQLLYYIYSGRISGPLTEDAARLLFAAADIYNVQDLKNECARFLLTCVRLDNAINLMAWAHLHSVDKLKEAALTFVASHGKEICQLDDWERLIKNYPDLCLLATRRMWN</sequence>
<protein>
    <recommendedName>
        <fullName evidence="2">BTB domain-containing protein</fullName>
    </recommendedName>
</protein>
<dbReference type="OrthoDB" id="6362905at2759"/>
<dbReference type="InterPro" id="IPR011333">
    <property type="entry name" value="SKP1/BTB/POZ_sf"/>
</dbReference>
<accession>E9FXT1</accession>
<dbReference type="GO" id="GO:0030162">
    <property type="term" value="P:regulation of proteolysis"/>
    <property type="evidence" value="ECO:0000318"/>
    <property type="project" value="GO_Central"/>
</dbReference>
<dbReference type="Proteomes" id="UP000000305">
    <property type="component" value="Unassembled WGS sequence"/>
</dbReference>
<dbReference type="PANTHER" id="PTHR24413">
    <property type="entry name" value="SPECKLE-TYPE POZ PROTEIN"/>
    <property type="match status" value="1"/>
</dbReference>
<dbReference type="GO" id="GO:0042542">
    <property type="term" value="P:response to hydrogen peroxide"/>
    <property type="evidence" value="ECO:0007669"/>
    <property type="project" value="UniProtKB-ARBA"/>
</dbReference>
<dbReference type="PROSITE" id="PS50097">
    <property type="entry name" value="BTB"/>
    <property type="match status" value="1"/>
</dbReference>
<dbReference type="EMBL" id="GL732526">
    <property type="protein sequence ID" value="EFX88151.1"/>
    <property type="molecule type" value="Genomic_DNA"/>
</dbReference>
<evidence type="ECO:0000256" key="1">
    <source>
        <dbReference type="ARBA" id="ARBA00022723"/>
    </source>
</evidence>
<dbReference type="GO" id="GO:0005634">
    <property type="term" value="C:nucleus"/>
    <property type="evidence" value="ECO:0000318"/>
    <property type="project" value="GO_Central"/>
</dbReference>
<evidence type="ECO:0000313" key="4">
    <source>
        <dbReference type="Proteomes" id="UP000000305"/>
    </source>
</evidence>
<dbReference type="GO" id="GO:0043161">
    <property type="term" value="P:proteasome-mediated ubiquitin-dependent protein catabolic process"/>
    <property type="evidence" value="ECO:0000318"/>
    <property type="project" value="GO_Central"/>
</dbReference>
<gene>
    <name evidence="3" type="ORF">DAPPUDRAFT_42232</name>
</gene>
<dbReference type="GO" id="GO:0005516">
    <property type="term" value="F:calmodulin binding"/>
    <property type="evidence" value="ECO:0007669"/>
    <property type="project" value="UniProtKB-ARBA"/>
</dbReference>
<dbReference type="Pfam" id="PF00651">
    <property type="entry name" value="BTB"/>
    <property type="match status" value="1"/>
</dbReference>
<dbReference type="SUPFAM" id="SSF54695">
    <property type="entry name" value="POZ domain"/>
    <property type="match status" value="1"/>
</dbReference>
<reference evidence="3 4" key="1">
    <citation type="journal article" date="2011" name="Science">
        <title>The ecoresponsive genome of Daphnia pulex.</title>
        <authorList>
            <person name="Colbourne J.K."/>
            <person name="Pfrender M.E."/>
            <person name="Gilbert D."/>
            <person name="Thomas W.K."/>
            <person name="Tucker A."/>
            <person name="Oakley T.H."/>
            <person name="Tokishita S."/>
            <person name="Aerts A."/>
            <person name="Arnold G.J."/>
            <person name="Basu M.K."/>
            <person name="Bauer D.J."/>
            <person name="Caceres C.E."/>
            <person name="Carmel L."/>
            <person name="Casola C."/>
            <person name="Choi J.H."/>
            <person name="Detter J.C."/>
            <person name="Dong Q."/>
            <person name="Dusheyko S."/>
            <person name="Eads B.D."/>
            <person name="Frohlich T."/>
            <person name="Geiler-Samerotte K.A."/>
            <person name="Gerlach D."/>
            <person name="Hatcher P."/>
            <person name="Jogdeo S."/>
            <person name="Krijgsveld J."/>
            <person name="Kriventseva E.V."/>
            <person name="Kultz D."/>
            <person name="Laforsch C."/>
            <person name="Lindquist E."/>
            <person name="Lopez J."/>
            <person name="Manak J.R."/>
            <person name="Muller J."/>
            <person name="Pangilinan J."/>
            <person name="Patwardhan R.P."/>
            <person name="Pitluck S."/>
            <person name="Pritham E.J."/>
            <person name="Rechtsteiner A."/>
            <person name="Rho M."/>
            <person name="Rogozin I.B."/>
            <person name="Sakarya O."/>
            <person name="Salamov A."/>
            <person name="Schaack S."/>
            <person name="Shapiro H."/>
            <person name="Shiga Y."/>
            <person name="Skalitzky C."/>
            <person name="Smith Z."/>
            <person name="Souvorov A."/>
            <person name="Sung W."/>
            <person name="Tang Z."/>
            <person name="Tsuchiya D."/>
            <person name="Tu H."/>
            <person name="Vos H."/>
            <person name="Wang M."/>
            <person name="Wolf Y.I."/>
            <person name="Yamagata H."/>
            <person name="Yamada T."/>
            <person name="Ye Y."/>
            <person name="Shaw J.R."/>
            <person name="Andrews J."/>
            <person name="Crease T.J."/>
            <person name="Tang H."/>
            <person name="Lucas S.M."/>
            <person name="Robertson H.M."/>
            <person name="Bork P."/>
            <person name="Koonin E.V."/>
            <person name="Zdobnov E.M."/>
            <person name="Grigoriev I.V."/>
            <person name="Lynch M."/>
            <person name="Boore J.L."/>
        </authorList>
    </citation>
    <scope>NUCLEOTIDE SEQUENCE [LARGE SCALE GENOMIC DNA]</scope>
</reference>
<dbReference type="FunFam" id="1.25.40.420:FF:000012">
    <property type="entry name" value="BTB/POZ and TAZ domain-containing protein 2"/>
    <property type="match status" value="1"/>
</dbReference>
<dbReference type="AlphaFoldDB" id="E9FXT1"/>
<evidence type="ECO:0000313" key="3">
    <source>
        <dbReference type="EMBL" id="EFX88151.1"/>
    </source>
</evidence>
<organism evidence="3 4">
    <name type="scientific">Daphnia pulex</name>
    <name type="common">Water flea</name>
    <dbReference type="NCBI Taxonomy" id="6669"/>
    <lineage>
        <taxon>Eukaryota</taxon>
        <taxon>Metazoa</taxon>
        <taxon>Ecdysozoa</taxon>
        <taxon>Arthropoda</taxon>
        <taxon>Crustacea</taxon>
        <taxon>Branchiopoda</taxon>
        <taxon>Diplostraca</taxon>
        <taxon>Cladocera</taxon>
        <taxon>Anomopoda</taxon>
        <taxon>Daphniidae</taxon>
        <taxon>Daphnia</taxon>
    </lineage>
</organism>
<proteinExistence type="predicted"/>
<dbReference type="Gene3D" id="1.25.40.420">
    <property type="match status" value="1"/>
</dbReference>
<keyword evidence="4" id="KW-1185">Reference proteome</keyword>
<name>E9FXT1_DAPPU</name>
<dbReference type="GO" id="GO:0031625">
    <property type="term" value="F:ubiquitin protein ligase binding"/>
    <property type="evidence" value="ECO:0000318"/>
    <property type="project" value="GO_Central"/>
</dbReference>
<dbReference type="Gene3D" id="3.30.710.10">
    <property type="entry name" value="Potassium Channel Kv1.1, Chain A"/>
    <property type="match status" value="1"/>
</dbReference>
<evidence type="ECO:0000259" key="2">
    <source>
        <dbReference type="PROSITE" id="PS50097"/>
    </source>
</evidence>
<dbReference type="InterPro" id="IPR000210">
    <property type="entry name" value="BTB/POZ_dom"/>
</dbReference>
<dbReference type="GO" id="GO:0005737">
    <property type="term" value="C:cytoplasm"/>
    <property type="evidence" value="ECO:0000318"/>
    <property type="project" value="GO_Central"/>
</dbReference>
<dbReference type="OMA" id="LKNECAR"/>
<feature type="domain" description="BTB" evidence="2">
    <location>
        <begin position="1"/>
        <end position="40"/>
    </location>
</feature>
<dbReference type="KEGG" id="dpx:DAPPUDRAFT_42232"/>
<dbReference type="GO" id="GO:0046872">
    <property type="term" value="F:metal ion binding"/>
    <property type="evidence" value="ECO:0007669"/>
    <property type="project" value="UniProtKB-KW"/>
</dbReference>
<dbReference type="eggNOG" id="KOG1987">
    <property type="taxonomic scope" value="Eukaryota"/>
</dbReference>
<keyword evidence="1" id="KW-0479">Metal-binding</keyword>
<dbReference type="InParanoid" id="E9FXT1"/>
<dbReference type="GO" id="GO:0009751">
    <property type="term" value="P:response to salicylic acid"/>
    <property type="evidence" value="ECO:0007669"/>
    <property type="project" value="UniProtKB-ARBA"/>
</dbReference>
<dbReference type="PhylomeDB" id="E9FXT1"/>